<evidence type="ECO:0000313" key="2">
    <source>
        <dbReference type="EMBL" id="WDA59014.1"/>
    </source>
</evidence>
<dbReference type="EMBL" id="CP115165">
    <property type="protein sequence ID" value="WDA59014.1"/>
    <property type="molecule type" value="Genomic_DNA"/>
</dbReference>
<dbReference type="Proteomes" id="UP001217044">
    <property type="component" value="Chromosome"/>
</dbReference>
<sequence length="274" mass="28167">MLPHTGVTQAAATQAPVTQADLPRLALAEAAAHARYGQPQGALAVFGPLVAVHDQPDSPLNSAWHDGTRPPTPQELADFRAFCAAHGQRPTLHLLSHAAPTLIPLLGEHGYTLTYVLHAYLHDLTSLPPAPALPVQETTDAHAWAAVCARGFGPGSEAIMERVARTPGTRLFLAGGPDVHTAEEAMGAAALSVTGFSTGNGTGSGVAAALHGTSTRPEHRGQGAQTALLAARLHAAAQAGADLTSVFVTPGTPSERNIGRAGFRLAGLRLTFSA</sequence>
<dbReference type="RefSeq" id="WP_273989297.1">
    <property type="nucleotide sequence ID" value="NZ_BAABQT010000001.1"/>
</dbReference>
<keyword evidence="3" id="KW-1185">Reference proteome</keyword>
<feature type="domain" description="N-acetyltransferase" evidence="1">
    <location>
        <begin position="131"/>
        <end position="274"/>
    </location>
</feature>
<evidence type="ECO:0000259" key="1">
    <source>
        <dbReference type="PROSITE" id="PS51186"/>
    </source>
</evidence>
<dbReference type="Gene3D" id="3.40.630.30">
    <property type="match status" value="1"/>
</dbReference>
<organism evidence="2 3">
    <name type="scientific">Deinococcus aquaticus</name>
    <dbReference type="NCBI Taxonomy" id="328692"/>
    <lineage>
        <taxon>Bacteria</taxon>
        <taxon>Thermotogati</taxon>
        <taxon>Deinococcota</taxon>
        <taxon>Deinococci</taxon>
        <taxon>Deinococcales</taxon>
        <taxon>Deinococcaceae</taxon>
        <taxon>Deinococcus</taxon>
    </lineage>
</organism>
<protein>
    <submittedName>
        <fullName evidence="2">GNAT family N-acetyltransferase</fullName>
    </submittedName>
</protein>
<proteinExistence type="predicted"/>
<dbReference type="InterPro" id="IPR016181">
    <property type="entry name" value="Acyl_CoA_acyltransferase"/>
</dbReference>
<gene>
    <name evidence="2" type="ORF">M8445_02015</name>
</gene>
<reference evidence="2 3" key="1">
    <citation type="submission" date="2022-12" db="EMBL/GenBank/DDBJ databases">
        <title>Genome Sequence of Deinococcus aquaticus Type Strain PB314.</title>
        <authorList>
            <person name="Albert C."/>
            <person name="Hill J."/>
            <person name="Boren L."/>
            <person name="Scholz-Ng S."/>
            <person name="Fatema N."/>
            <person name="Grosso R."/>
            <person name="Soboslay E."/>
            <person name="Tuohy J."/>
        </authorList>
    </citation>
    <scope>NUCLEOTIDE SEQUENCE [LARGE SCALE GENOMIC DNA]</scope>
    <source>
        <strain evidence="2 3">PB-314</strain>
    </source>
</reference>
<name>A0ABY7V1G3_9DEIO</name>
<accession>A0ABY7V1G3</accession>
<evidence type="ECO:0000313" key="3">
    <source>
        <dbReference type="Proteomes" id="UP001217044"/>
    </source>
</evidence>
<dbReference type="InterPro" id="IPR000182">
    <property type="entry name" value="GNAT_dom"/>
</dbReference>
<dbReference type="PROSITE" id="PS51186">
    <property type="entry name" value="GNAT"/>
    <property type="match status" value="1"/>
</dbReference>
<dbReference type="SUPFAM" id="SSF55729">
    <property type="entry name" value="Acyl-CoA N-acyltransferases (Nat)"/>
    <property type="match status" value="1"/>
</dbReference>